<comment type="catalytic activity">
    <reaction evidence="9 10">
        <text>IMP + H2O = 5-formamido-1-(5-phospho-D-ribosyl)imidazole-4-carboxamide</text>
        <dbReference type="Rhea" id="RHEA:18445"/>
        <dbReference type="ChEBI" id="CHEBI:15377"/>
        <dbReference type="ChEBI" id="CHEBI:58053"/>
        <dbReference type="ChEBI" id="CHEBI:58467"/>
        <dbReference type="EC" id="3.5.4.10"/>
    </reaction>
</comment>
<dbReference type="EC" id="2.1.2.3" evidence="10"/>
<evidence type="ECO:0000256" key="5">
    <source>
        <dbReference type="ARBA" id="ARBA00022755"/>
    </source>
</evidence>
<dbReference type="EMBL" id="JAESVN010000002">
    <property type="protein sequence ID" value="MBL4916960.1"/>
    <property type="molecule type" value="Genomic_DNA"/>
</dbReference>
<dbReference type="Proteomes" id="UP000648908">
    <property type="component" value="Unassembled WGS sequence"/>
</dbReference>
<sequence>MTNLVHVGRALISVSDKTGLIDLARALAGRGIELISTGGTAAALRMAGLAVRDVAEVTGFPEMMDGRVKTLHPNVHGGLLALRDDDEHLVAMAAHGIEPIDLLVVNLYPFEATVARGADYETCIENIDIGGPAMIRAAAKNHRFVNVVTDPADYAGLLAELARNDGATGMAFRQKLALTAYARTATYDAAVSNWMAGALKESAPRRRAFGGELAQTLRYGENPHQAAAFYTDGSGRTGVATAKQWQGKELSYNNINDTDAAFELVAEFAGKAPACAIIKHANPCGVATGESLLEAYSRAHDCDRTSAFGGIVALNQELDAETAEKICEIFTEVVIAPGASDAARAVFAAKKNLRLLTTGGLPDAAARGLAFRQVAGGFLVQDRDAANVKRADLKLVTKRAPTDAEMADLLFAWTVAKHVKSNAIIYVKDGATVGIGAGQMSRIDSTRIAARKSQDMAEVLGLSAPLTQGSVVASDAFFPFADGLIAAAEAGATAIIQPGGSMRDDEVIAAADAAGLAMVFTNQRHFRH</sequence>
<dbReference type="SMART" id="SM00851">
    <property type="entry name" value="MGS"/>
    <property type="match status" value="1"/>
</dbReference>
<gene>
    <name evidence="10 12" type="primary">purH</name>
    <name evidence="12" type="ORF">JL811_06960</name>
</gene>
<evidence type="ECO:0000313" key="12">
    <source>
        <dbReference type="EMBL" id="MBL4916960.1"/>
    </source>
</evidence>
<evidence type="ECO:0000259" key="11">
    <source>
        <dbReference type="PROSITE" id="PS51855"/>
    </source>
</evidence>
<comment type="catalytic activity">
    <reaction evidence="8 10">
        <text>(6R)-10-formyltetrahydrofolate + 5-amino-1-(5-phospho-beta-D-ribosyl)imidazole-4-carboxamide = 5-formamido-1-(5-phospho-D-ribosyl)imidazole-4-carboxamide + (6S)-5,6,7,8-tetrahydrofolate</text>
        <dbReference type="Rhea" id="RHEA:22192"/>
        <dbReference type="ChEBI" id="CHEBI:57453"/>
        <dbReference type="ChEBI" id="CHEBI:58467"/>
        <dbReference type="ChEBI" id="CHEBI:58475"/>
        <dbReference type="ChEBI" id="CHEBI:195366"/>
        <dbReference type="EC" id="2.1.2.3"/>
    </reaction>
</comment>
<protein>
    <recommendedName>
        <fullName evidence="10">Bifunctional purine biosynthesis protein PurH</fullName>
    </recommendedName>
    <domain>
        <recommendedName>
            <fullName evidence="10">Phosphoribosylaminoimidazolecarboxamide formyltransferase</fullName>
            <ecNumber evidence="10">2.1.2.3</ecNumber>
        </recommendedName>
        <alternativeName>
            <fullName evidence="10">AICAR transformylase</fullName>
        </alternativeName>
    </domain>
    <domain>
        <recommendedName>
            <fullName evidence="10">IMP cyclohydrolase</fullName>
            <ecNumber evidence="10">3.5.4.10</ecNumber>
        </recommendedName>
        <alternativeName>
            <fullName evidence="10">ATIC</fullName>
        </alternativeName>
        <alternativeName>
            <fullName evidence="10">IMP synthase</fullName>
        </alternativeName>
        <alternativeName>
            <fullName evidence="10">Inosinicase</fullName>
        </alternativeName>
    </domain>
</protein>
<dbReference type="InterPro" id="IPR002695">
    <property type="entry name" value="PurH-like"/>
</dbReference>
<dbReference type="GO" id="GO:0003937">
    <property type="term" value="F:IMP cyclohydrolase activity"/>
    <property type="evidence" value="ECO:0007669"/>
    <property type="project" value="UniProtKB-UniRule"/>
</dbReference>
<evidence type="ECO:0000256" key="3">
    <source>
        <dbReference type="ARBA" id="ARBA00007667"/>
    </source>
</evidence>
<dbReference type="InterPro" id="IPR024051">
    <property type="entry name" value="AICAR_Tfase_dup_dom_sf"/>
</dbReference>
<dbReference type="SMART" id="SM00798">
    <property type="entry name" value="AICARFT_IMPCHas"/>
    <property type="match status" value="1"/>
</dbReference>
<feature type="domain" description="MGS-like" evidence="11">
    <location>
        <begin position="2"/>
        <end position="149"/>
    </location>
</feature>
<reference evidence="12" key="1">
    <citation type="submission" date="2021-01" db="EMBL/GenBank/DDBJ databases">
        <title>Tabrizicola alba sp. nov. a motile alkaliphilic bacterium isolated from a soda lake.</title>
        <authorList>
            <person name="Szuroczki S."/>
            <person name="Abbaszade G."/>
            <person name="Schumann P."/>
            <person name="Toth E."/>
        </authorList>
    </citation>
    <scope>NUCLEOTIDE SEQUENCE</scope>
    <source>
        <strain evidence="12">DMG-N-6</strain>
    </source>
</reference>
<dbReference type="GO" id="GO:0005829">
    <property type="term" value="C:cytosol"/>
    <property type="evidence" value="ECO:0007669"/>
    <property type="project" value="TreeGrafter"/>
</dbReference>
<dbReference type="InterPro" id="IPR016193">
    <property type="entry name" value="Cytidine_deaminase-like"/>
</dbReference>
<accession>A0A8K0VD57</accession>
<dbReference type="InterPro" id="IPR011607">
    <property type="entry name" value="MGS-like_dom"/>
</dbReference>
<dbReference type="Gene3D" id="3.40.140.20">
    <property type="match status" value="2"/>
</dbReference>
<dbReference type="InterPro" id="IPR036914">
    <property type="entry name" value="MGS-like_dom_sf"/>
</dbReference>
<name>A0A8K0VD57_9RHOB</name>
<dbReference type="HAMAP" id="MF_00139">
    <property type="entry name" value="PurH"/>
    <property type="match status" value="1"/>
</dbReference>
<dbReference type="UniPathway" id="UPA00074">
    <property type="reaction ID" value="UER00133"/>
</dbReference>
<dbReference type="Gene3D" id="3.40.50.1380">
    <property type="entry name" value="Methylglyoxal synthase-like domain"/>
    <property type="match status" value="1"/>
</dbReference>
<dbReference type="PANTHER" id="PTHR11692">
    <property type="entry name" value="BIFUNCTIONAL PURINE BIOSYNTHESIS PROTEIN PURH"/>
    <property type="match status" value="1"/>
</dbReference>
<keyword evidence="4 10" id="KW-0808">Transferase</keyword>
<dbReference type="Pfam" id="PF02142">
    <property type="entry name" value="MGS"/>
    <property type="match status" value="1"/>
</dbReference>
<dbReference type="GO" id="GO:0004643">
    <property type="term" value="F:phosphoribosylaminoimidazolecarboxamide formyltransferase activity"/>
    <property type="evidence" value="ECO:0007669"/>
    <property type="project" value="UniProtKB-UniRule"/>
</dbReference>
<evidence type="ECO:0000256" key="2">
    <source>
        <dbReference type="ARBA" id="ARBA00004954"/>
    </source>
</evidence>
<dbReference type="PIRSF" id="PIRSF000414">
    <property type="entry name" value="AICARFT_IMPCHas"/>
    <property type="match status" value="1"/>
</dbReference>
<keyword evidence="6 10" id="KW-0378">Hydrolase</keyword>
<comment type="pathway">
    <text evidence="1 10">Purine metabolism; IMP biosynthesis via de novo pathway; IMP from 5-formamido-1-(5-phospho-D-ribosyl)imidazole-4-carboxamide: step 1/1.</text>
</comment>
<dbReference type="FunFam" id="3.40.50.1380:FF:000001">
    <property type="entry name" value="Bifunctional purine biosynthesis protein PurH"/>
    <property type="match status" value="1"/>
</dbReference>
<comment type="caution">
    <text evidence="12">The sequence shown here is derived from an EMBL/GenBank/DDBJ whole genome shotgun (WGS) entry which is preliminary data.</text>
</comment>
<comment type="pathway">
    <text evidence="2 10">Purine metabolism; IMP biosynthesis via de novo pathway; 5-formamido-1-(5-phospho-D-ribosyl)imidazole-4-carboxamide from 5-amino-1-(5-phospho-D-ribosyl)imidazole-4-carboxamide (10-formyl THF route): step 1/1.</text>
</comment>
<evidence type="ECO:0000256" key="9">
    <source>
        <dbReference type="ARBA" id="ARBA00050687"/>
    </source>
</evidence>
<keyword evidence="7 10" id="KW-0511">Multifunctional enzyme</keyword>
<dbReference type="EC" id="3.5.4.10" evidence="10"/>
<organism evidence="12 13">
    <name type="scientific">Szabonella alba</name>
    <dbReference type="NCBI Taxonomy" id="2804194"/>
    <lineage>
        <taxon>Bacteria</taxon>
        <taxon>Pseudomonadati</taxon>
        <taxon>Pseudomonadota</taxon>
        <taxon>Alphaproteobacteria</taxon>
        <taxon>Rhodobacterales</taxon>
        <taxon>Paracoccaceae</taxon>
        <taxon>Szabonella</taxon>
    </lineage>
</organism>
<dbReference type="FunFam" id="3.40.140.20:FF:000002">
    <property type="entry name" value="Bifunctional purine biosynthesis protein PurH"/>
    <property type="match status" value="1"/>
</dbReference>
<dbReference type="NCBIfam" id="NF002049">
    <property type="entry name" value="PRK00881.1"/>
    <property type="match status" value="1"/>
</dbReference>
<evidence type="ECO:0000256" key="7">
    <source>
        <dbReference type="ARBA" id="ARBA00023268"/>
    </source>
</evidence>
<dbReference type="PANTHER" id="PTHR11692:SF0">
    <property type="entry name" value="BIFUNCTIONAL PURINE BIOSYNTHESIS PROTEIN ATIC"/>
    <property type="match status" value="1"/>
</dbReference>
<dbReference type="SUPFAM" id="SSF53927">
    <property type="entry name" value="Cytidine deaminase-like"/>
    <property type="match status" value="1"/>
</dbReference>
<evidence type="ECO:0000256" key="8">
    <source>
        <dbReference type="ARBA" id="ARBA00050488"/>
    </source>
</evidence>
<keyword evidence="13" id="KW-1185">Reference proteome</keyword>
<comment type="similarity">
    <text evidence="3 10">Belongs to the PurH family.</text>
</comment>
<proteinExistence type="inferred from homology"/>
<evidence type="ECO:0000256" key="6">
    <source>
        <dbReference type="ARBA" id="ARBA00022801"/>
    </source>
</evidence>
<dbReference type="GO" id="GO:0006189">
    <property type="term" value="P:'de novo' IMP biosynthetic process"/>
    <property type="evidence" value="ECO:0007669"/>
    <property type="project" value="UniProtKB-UniRule"/>
</dbReference>
<dbReference type="FunFam" id="3.40.140.20:FF:000001">
    <property type="entry name" value="Bifunctional purine biosynthesis protein PurH"/>
    <property type="match status" value="1"/>
</dbReference>
<evidence type="ECO:0000256" key="10">
    <source>
        <dbReference type="HAMAP-Rule" id="MF_00139"/>
    </source>
</evidence>
<dbReference type="PROSITE" id="PS51855">
    <property type="entry name" value="MGS"/>
    <property type="match status" value="1"/>
</dbReference>
<dbReference type="SUPFAM" id="SSF52335">
    <property type="entry name" value="Methylglyoxal synthase-like"/>
    <property type="match status" value="1"/>
</dbReference>
<dbReference type="AlphaFoldDB" id="A0A8K0VD57"/>
<keyword evidence="5 10" id="KW-0658">Purine biosynthesis</keyword>
<dbReference type="Pfam" id="PF01808">
    <property type="entry name" value="AICARFT_IMPCHas"/>
    <property type="match status" value="1"/>
</dbReference>
<comment type="domain">
    <text evidence="10">The IMP cyclohydrolase activity resides in the N-terminal region.</text>
</comment>
<evidence type="ECO:0000256" key="1">
    <source>
        <dbReference type="ARBA" id="ARBA00004844"/>
    </source>
</evidence>
<dbReference type="NCBIfam" id="TIGR00355">
    <property type="entry name" value="purH"/>
    <property type="match status" value="1"/>
</dbReference>
<evidence type="ECO:0000256" key="4">
    <source>
        <dbReference type="ARBA" id="ARBA00022679"/>
    </source>
</evidence>
<dbReference type="CDD" id="cd01421">
    <property type="entry name" value="IMPCH"/>
    <property type="match status" value="1"/>
</dbReference>
<evidence type="ECO:0000313" key="13">
    <source>
        <dbReference type="Proteomes" id="UP000648908"/>
    </source>
</evidence>
<dbReference type="RefSeq" id="WP_202687757.1">
    <property type="nucleotide sequence ID" value="NZ_JAESVN010000002.1"/>
</dbReference>